<dbReference type="GO" id="GO:0003724">
    <property type="term" value="F:RNA helicase activity"/>
    <property type="evidence" value="ECO:0007669"/>
    <property type="project" value="TreeGrafter"/>
</dbReference>
<feature type="domain" description="Helicase C-terminal" evidence="5">
    <location>
        <begin position="1"/>
        <end position="72"/>
    </location>
</feature>
<dbReference type="InterPro" id="IPR027417">
    <property type="entry name" value="P-loop_NTPase"/>
</dbReference>
<dbReference type="AlphaFoldDB" id="A0A430PWW7"/>
<evidence type="ECO:0000313" key="6">
    <source>
        <dbReference type="EMBL" id="RTG79950.1"/>
    </source>
</evidence>
<dbReference type="PROSITE" id="PS51194">
    <property type="entry name" value="HELICASE_CTER"/>
    <property type="match status" value="1"/>
</dbReference>
<dbReference type="Proteomes" id="UP000290809">
    <property type="component" value="Unassembled WGS sequence"/>
</dbReference>
<dbReference type="SUPFAM" id="SSF52540">
    <property type="entry name" value="P-loop containing nucleoside triphosphate hydrolases"/>
    <property type="match status" value="1"/>
</dbReference>
<dbReference type="InterPro" id="IPR050079">
    <property type="entry name" value="DEAD_box_RNA_helicase"/>
</dbReference>
<proteinExistence type="predicted"/>
<evidence type="ECO:0000256" key="4">
    <source>
        <dbReference type="ARBA" id="ARBA00022840"/>
    </source>
</evidence>
<gene>
    <name evidence="6" type="ORF">DC041_0007004</name>
</gene>
<name>A0A430PWW7_SCHBO</name>
<dbReference type="GO" id="GO:0016787">
    <property type="term" value="F:hydrolase activity"/>
    <property type="evidence" value="ECO:0007669"/>
    <property type="project" value="UniProtKB-KW"/>
</dbReference>
<dbReference type="Gene3D" id="3.40.50.300">
    <property type="entry name" value="P-loop containing nucleotide triphosphate hydrolases"/>
    <property type="match status" value="1"/>
</dbReference>
<keyword evidence="1" id="KW-0547">Nucleotide-binding</keyword>
<organism evidence="6 7">
    <name type="scientific">Schistosoma bovis</name>
    <name type="common">Blood fluke</name>
    <dbReference type="NCBI Taxonomy" id="6184"/>
    <lineage>
        <taxon>Eukaryota</taxon>
        <taxon>Metazoa</taxon>
        <taxon>Spiralia</taxon>
        <taxon>Lophotrochozoa</taxon>
        <taxon>Platyhelminthes</taxon>
        <taxon>Trematoda</taxon>
        <taxon>Digenea</taxon>
        <taxon>Strigeidida</taxon>
        <taxon>Schistosomatoidea</taxon>
        <taxon>Schistosomatidae</taxon>
        <taxon>Schistosoma</taxon>
    </lineage>
</organism>
<evidence type="ECO:0000259" key="5">
    <source>
        <dbReference type="PROSITE" id="PS51194"/>
    </source>
</evidence>
<dbReference type="STRING" id="6184.A0A430PWW7"/>
<dbReference type="GO" id="GO:0005524">
    <property type="term" value="F:ATP binding"/>
    <property type="evidence" value="ECO:0007669"/>
    <property type="project" value="UniProtKB-KW"/>
</dbReference>
<evidence type="ECO:0000256" key="2">
    <source>
        <dbReference type="ARBA" id="ARBA00022801"/>
    </source>
</evidence>
<evidence type="ECO:0000256" key="1">
    <source>
        <dbReference type="ARBA" id="ARBA00022741"/>
    </source>
</evidence>
<accession>A0A430PWW7</accession>
<reference evidence="6 7" key="1">
    <citation type="journal article" date="2019" name="PLoS Pathog.">
        <title>Genome sequence of the bovine parasite Schistosoma bovis Tanzania.</title>
        <authorList>
            <person name="Oey H."/>
            <person name="Zakrzewski M."/>
            <person name="Gobert G."/>
            <person name="Gravermann K."/>
            <person name="Stoye J."/>
            <person name="Jones M."/>
            <person name="Mcmanus D."/>
            <person name="Krause L."/>
        </authorList>
    </citation>
    <scope>NUCLEOTIDE SEQUENCE [LARGE SCALE GENOMIC DNA]</scope>
    <source>
        <strain evidence="6 7">TAN1997</strain>
    </source>
</reference>
<keyword evidence="4" id="KW-0067">ATP-binding</keyword>
<dbReference type="InterPro" id="IPR001650">
    <property type="entry name" value="Helicase_C-like"/>
</dbReference>
<sequence>MIFCKRCHETIMVSEFLRESGHSSVALTGRMKQIERKESLNKFITSEVVEVLVATDVASRYVDSKKNITDYS</sequence>
<protein>
    <recommendedName>
        <fullName evidence="5">Helicase C-terminal domain-containing protein</fullName>
    </recommendedName>
</protein>
<comment type="caution">
    <text evidence="6">The sequence shown here is derived from an EMBL/GenBank/DDBJ whole genome shotgun (WGS) entry which is preliminary data.</text>
</comment>
<dbReference type="EMBL" id="QMKO01004741">
    <property type="protein sequence ID" value="RTG79950.1"/>
    <property type="molecule type" value="Genomic_DNA"/>
</dbReference>
<dbReference type="Pfam" id="PF00271">
    <property type="entry name" value="Helicase_C"/>
    <property type="match status" value="1"/>
</dbReference>
<keyword evidence="2" id="KW-0378">Hydrolase</keyword>
<dbReference type="GO" id="GO:0005829">
    <property type="term" value="C:cytosol"/>
    <property type="evidence" value="ECO:0007669"/>
    <property type="project" value="TreeGrafter"/>
</dbReference>
<dbReference type="PANTHER" id="PTHR47959">
    <property type="entry name" value="ATP-DEPENDENT RNA HELICASE RHLE-RELATED"/>
    <property type="match status" value="1"/>
</dbReference>
<evidence type="ECO:0000313" key="7">
    <source>
        <dbReference type="Proteomes" id="UP000290809"/>
    </source>
</evidence>
<dbReference type="PANTHER" id="PTHR47959:SF24">
    <property type="entry name" value="ATP-DEPENDENT RNA HELICASE"/>
    <property type="match status" value="1"/>
</dbReference>
<keyword evidence="7" id="KW-1185">Reference proteome</keyword>
<evidence type="ECO:0000256" key="3">
    <source>
        <dbReference type="ARBA" id="ARBA00022806"/>
    </source>
</evidence>
<keyword evidence="3" id="KW-0347">Helicase</keyword>